<evidence type="ECO:0008006" key="2">
    <source>
        <dbReference type="Google" id="ProtNLM"/>
    </source>
</evidence>
<accession>A0A0F9TNN0</accession>
<dbReference type="GO" id="GO:0003824">
    <property type="term" value="F:catalytic activity"/>
    <property type="evidence" value="ECO:0007669"/>
    <property type="project" value="InterPro"/>
</dbReference>
<comment type="caution">
    <text evidence="1">The sequence shown here is derived from an EMBL/GenBank/DDBJ whole genome shotgun (WGS) entry which is preliminary data.</text>
</comment>
<dbReference type="SUPFAM" id="SSF48150">
    <property type="entry name" value="DNA-glycosylase"/>
    <property type="match status" value="2"/>
</dbReference>
<name>A0A0F9TNN0_9ZZZZ</name>
<reference evidence="1" key="1">
    <citation type="journal article" date="2015" name="Nature">
        <title>Complex archaea that bridge the gap between prokaryotes and eukaryotes.</title>
        <authorList>
            <person name="Spang A."/>
            <person name="Saw J.H."/>
            <person name="Jorgensen S.L."/>
            <person name="Zaremba-Niedzwiedzka K."/>
            <person name="Martijn J."/>
            <person name="Lind A.E."/>
            <person name="van Eijk R."/>
            <person name="Schleper C."/>
            <person name="Guy L."/>
            <person name="Ettema T.J."/>
        </authorList>
    </citation>
    <scope>NUCLEOTIDE SEQUENCE</scope>
</reference>
<dbReference type="Gene3D" id="1.10.1670.10">
    <property type="entry name" value="Helix-hairpin-Helix base-excision DNA repair enzymes (C-terminal)"/>
    <property type="match status" value="1"/>
</dbReference>
<protein>
    <recommendedName>
        <fullName evidence="2">HhH-GPD domain-containing protein</fullName>
    </recommendedName>
</protein>
<dbReference type="GO" id="GO:0006281">
    <property type="term" value="P:DNA repair"/>
    <property type="evidence" value="ECO:0007669"/>
    <property type="project" value="InterPro"/>
</dbReference>
<organism evidence="1">
    <name type="scientific">marine sediment metagenome</name>
    <dbReference type="NCBI Taxonomy" id="412755"/>
    <lineage>
        <taxon>unclassified sequences</taxon>
        <taxon>metagenomes</taxon>
        <taxon>ecological metagenomes</taxon>
    </lineage>
</organism>
<sequence>MTLEPKTLVKLVKESLKIKGIDFEREINSFGQIDAVKRRIEGKRFKIQEHIKGLVYSFLSSQRVWKKLVPHLNKIDCIFYFYTPEKLINADPEKLIEKIREIKCGNRSIGRQIRALSSNIKILKKYNSVIEMKISEIYKYHNNDIIKSQNIVEDLVNQLTNPKSDCKLKQMGNALIMEYFKNIGVRSMKPDTHLLRICGMKRLGILESVEDENTNKLNLLMKAQKEFIGFVIKISENVPIDVIYYDNLFWLFGAKGYGEICSKDPNCKYCLISNHCNYMG</sequence>
<dbReference type="AlphaFoldDB" id="A0A0F9TNN0"/>
<proteinExistence type="predicted"/>
<gene>
    <name evidence="1" type="ORF">LCGC14_0707390</name>
</gene>
<evidence type="ECO:0000313" key="1">
    <source>
        <dbReference type="EMBL" id="KKN43013.1"/>
    </source>
</evidence>
<dbReference type="EMBL" id="LAZR01001541">
    <property type="protein sequence ID" value="KKN43013.1"/>
    <property type="molecule type" value="Genomic_DNA"/>
</dbReference>
<dbReference type="InterPro" id="IPR023170">
    <property type="entry name" value="HhH_base_excis_C"/>
</dbReference>
<dbReference type="InterPro" id="IPR011257">
    <property type="entry name" value="DNA_glycosylase"/>
</dbReference>